<evidence type="ECO:0000313" key="4">
    <source>
        <dbReference type="RefSeq" id="XP_022143313.1"/>
    </source>
</evidence>
<evidence type="ECO:0000313" key="3">
    <source>
        <dbReference type="Proteomes" id="UP000504603"/>
    </source>
</evidence>
<evidence type="ECO:0000256" key="1">
    <source>
        <dbReference type="ARBA" id="ARBA00007727"/>
    </source>
</evidence>
<dbReference type="KEGG" id="mcha:111013213"/>
<dbReference type="OrthoDB" id="630188at2759"/>
<keyword evidence="3" id="KW-1185">Reference proteome</keyword>
<comment type="similarity">
    <text evidence="1">Belongs to the PC-esterase family. TBL subfamily.</text>
</comment>
<dbReference type="GeneID" id="111013213"/>
<feature type="domain" description="Trichome birefringence-like C-terminal" evidence="2">
    <location>
        <begin position="22"/>
        <end position="305"/>
    </location>
</feature>
<dbReference type="Proteomes" id="UP000504603">
    <property type="component" value="Unplaced"/>
</dbReference>
<organism evidence="3 4">
    <name type="scientific">Momordica charantia</name>
    <name type="common">Bitter gourd</name>
    <name type="synonym">Balsam pear</name>
    <dbReference type="NCBI Taxonomy" id="3673"/>
    <lineage>
        <taxon>Eukaryota</taxon>
        <taxon>Viridiplantae</taxon>
        <taxon>Streptophyta</taxon>
        <taxon>Embryophyta</taxon>
        <taxon>Tracheophyta</taxon>
        <taxon>Spermatophyta</taxon>
        <taxon>Magnoliopsida</taxon>
        <taxon>eudicotyledons</taxon>
        <taxon>Gunneridae</taxon>
        <taxon>Pentapetalae</taxon>
        <taxon>rosids</taxon>
        <taxon>fabids</taxon>
        <taxon>Cucurbitales</taxon>
        <taxon>Cucurbitaceae</taxon>
        <taxon>Momordiceae</taxon>
        <taxon>Momordica</taxon>
    </lineage>
</organism>
<reference evidence="4" key="1">
    <citation type="submission" date="2025-08" db="UniProtKB">
        <authorList>
            <consortium name="RefSeq"/>
        </authorList>
    </citation>
    <scope>IDENTIFICATION</scope>
    <source>
        <strain evidence="4">OHB3-1</strain>
    </source>
</reference>
<dbReference type="PANTHER" id="PTHR32285">
    <property type="entry name" value="PROTEIN TRICHOME BIREFRINGENCE-LIKE 9-RELATED"/>
    <property type="match status" value="1"/>
</dbReference>
<accession>A0A6J1CQE5</accession>
<gene>
    <name evidence="4" type="primary">LOC111013213</name>
</gene>
<name>A0A6J1CQE5_MOMCH</name>
<dbReference type="GO" id="GO:0005794">
    <property type="term" value="C:Golgi apparatus"/>
    <property type="evidence" value="ECO:0007669"/>
    <property type="project" value="TreeGrafter"/>
</dbReference>
<sequence>LKYGRPDAGFLRWRWRPDACDLAPFNPAQFLELMRNKAFAFVGDNIARNHVQSLICLLSKLEYPIDVSPGRDEHFKRWKYMSYNFTMAFFWTSHLVKSEESTKTGIFNVYLDEFDEAWTSQMAGFDYMMISAGQWFLRPLLFHEHGRVIGCHDCFLNNVTELGIYHGYRRAFRTAFKAILSSESYRGITYMRTFAPPHFENGLWNEGGNCLRTEPFKSKESPLEGQNLELYMTQMEEFRRAEREGRKKGFKFRLLDTTQAMWLRPDGHPSKYGHWPQENVSLYNDCVHWCLPGPIDIWSDFLLHMLKMEGITSAQERAQFAHQTELNQR</sequence>
<dbReference type="InterPro" id="IPR026057">
    <property type="entry name" value="TBL_C"/>
</dbReference>
<feature type="non-terminal residue" evidence="4">
    <location>
        <position position="1"/>
    </location>
</feature>
<dbReference type="PANTHER" id="PTHR32285:SF48">
    <property type="entry name" value="PROTEIN TRICHOME BIREFRINGENCE-LIKE 19"/>
    <property type="match status" value="1"/>
</dbReference>
<dbReference type="InterPro" id="IPR029962">
    <property type="entry name" value="TBL"/>
</dbReference>
<evidence type="ECO:0000259" key="2">
    <source>
        <dbReference type="Pfam" id="PF13839"/>
    </source>
</evidence>
<dbReference type="AlphaFoldDB" id="A0A6J1CQE5"/>
<protein>
    <submittedName>
        <fullName evidence="4">Protein trichome birefringence-like 19</fullName>
    </submittedName>
</protein>
<dbReference type="Pfam" id="PF13839">
    <property type="entry name" value="PC-Esterase"/>
    <property type="match status" value="1"/>
</dbReference>
<dbReference type="GO" id="GO:0016413">
    <property type="term" value="F:O-acetyltransferase activity"/>
    <property type="evidence" value="ECO:0007669"/>
    <property type="project" value="InterPro"/>
</dbReference>
<proteinExistence type="inferred from homology"/>
<dbReference type="RefSeq" id="XP_022143313.1">
    <property type="nucleotide sequence ID" value="XM_022287621.1"/>
</dbReference>